<dbReference type="EMBL" id="DVMJ01000014">
    <property type="protein sequence ID" value="HIU12884.1"/>
    <property type="molecule type" value="Genomic_DNA"/>
</dbReference>
<protein>
    <submittedName>
        <fullName evidence="1">Uncharacterized protein</fullName>
    </submittedName>
</protein>
<reference evidence="1" key="1">
    <citation type="submission" date="2020-10" db="EMBL/GenBank/DDBJ databases">
        <authorList>
            <person name="Gilroy R."/>
        </authorList>
    </citation>
    <scope>NUCLEOTIDE SEQUENCE</scope>
    <source>
        <strain evidence="1">CHK195-11698</strain>
    </source>
</reference>
<dbReference type="AlphaFoldDB" id="A0A9D1HP46"/>
<reference evidence="1" key="2">
    <citation type="journal article" date="2021" name="PeerJ">
        <title>Extensive microbial diversity within the chicken gut microbiome revealed by metagenomics and culture.</title>
        <authorList>
            <person name="Gilroy R."/>
            <person name="Ravi A."/>
            <person name="Getino M."/>
            <person name="Pursley I."/>
            <person name="Horton D.L."/>
            <person name="Alikhan N.F."/>
            <person name="Baker D."/>
            <person name="Gharbi K."/>
            <person name="Hall N."/>
            <person name="Watson M."/>
            <person name="Adriaenssens E.M."/>
            <person name="Foster-Nyarko E."/>
            <person name="Jarju S."/>
            <person name="Secka A."/>
            <person name="Antonio M."/>
            <person name="Oren A."/>
            <person name="Chaudhuri R.R."/>
            <person name="La Ragione R."/>
            <person name="Hildebrand F."/>
            <person name="Pallen M.J."/>
        </authorList>
    </citation>
    <scope>NUCLEOTIDE SEQUENCE</scope>
    <source>
        <strain evidence="1">CHK195-11698</strain>
    </source>
</reference>
<sequence>MIDDYAAVAEARAALANDPFGQNGDPDKAAEVIVRTIAAKDYPHLILLGKGSSDTGIQILQDQITEIAKWKEIADHTYFEK</sequence>
<accession>A0A9D1HP46</accession>
<gene>
    <name evidence="1" type="ORF">IAD15_02265</name>
</gene>
<evidence type="ECO:0000313" key="2">
    <source>
        <dbReference type="Proteomes" id="UP000824175"/>
    </source>
</evidence>
<evidence type="ECO:0000313" key="1">
    <source>
        <dbReference type="EMBL" id="HIU12884.1"/>
    </source>
</evidence>
<dbReference type="Proteomes" id="UP000824175">
    <property type="component" value="Unassembled WGS sequence"/>
</dbReference>
<proteinExistence type="predicted"/>
<organism evidence="1 2">
    <name type="scientific">Candidatus Fimiplasma intestinipullorum</name>
    <dbReference type="NCBI Taxonomy" id="2840825"/>
    <lineage>
        <taxon>Bacteria</taxon>
        <taxon>Bacillati</taxon>
        <taxon>Bacillota</taxon>
        <taxon>Clostridia</taxon>
        <taxon>Eubacteriales</taxon>
        <taxon>Candidatus Fimiplasma</taxon>
    </lineage>
</organism>
<comment type="caution">
    <text evidence="1">The sequence shown here is derived from an EMBL/GenBank/DDBJ whole genome shotgun (WGS) entry which is preliminary data.</text>
</comment>
<name>A0A9D1HP46_9FIRM</name>